<dbReference type="RefSeq" id="WP_115301858.1">
    <property type="nucleotide sequence ID" value="NZ_CAAAHO010000008.1"/>
</dbReference>
<dbReference type="Proteomes" id="UP000254968">
    <property type="component" value="Unassembled WGS sequence"/>
</dbReference>
<protein>
    <submittedName>
        <fullName evidence="1">Uncharacterized protein</fullName>
    </submittedName>
</protein>
<gene>
    <name evidence="1" type="ORF">NCTC13315_00608</name>
</gene>
<evidence type="ECO:0000313" key="1">
    <source>
        <dbReference type="EMBL" id="STX28084.1"/>
    </source>
</evidence>
<name>A0A378I6J8_9GAMM</name>
<keyword evidence="2" id="KW-1185">Reference proteome</keyword>
<dbReference type="OrthoDB" id="5631665at2"/>
<accession>A0A378I6J8</accession>
<sequence length="834" mass="94977">MSTSIQEITKFILNEHEINDFFKSHRPTFETIDEEKAKGLVSMLAEGHSYSTILRDHFDDDLDQLAKSAAYAFSIGAINREQVSSILEFREMQLGLAGSTFTAVNSFDFFDANNELTSKAADILPHFLSSEDKDKFLALLKDKPRSEQCFYIVKIPAISRQSIGIRGLLELGHELKIIKKSRTPVIQANYEGIESDEQYAQDKEDVVTVTIFSVGARDALTKAIYGEHAKSIFPSLGKFSIDDIKNSIRSHGRYAAVSYPGVEDTISFHLILARVFYSGMHDEAHRRLISSIPNPAYKALIAAVDVIRSQTDIEWSKDIWDTIDMEVGEFLTETQAYRNQTSPDAITSMFARLLNARVFTQDRPMGLLTDSPLIETTWLLMLDIVLNKEKWQALSIDANFFPEASFYKKIIDFIEANKQVIVHESSPAKQVAMLMARYFNLPTTALDNIKFEKQERYVQLVKDDKPFFIPKSLALALSNMGDYQAIFIAQIRKGDLHFSEMSNEQWQRLSKRIQLNQKINPNLNTLLAVNGLKIKDILDFTDEKFEFLISNRIINLLEKDRITIQEFKALNTKDSEHLAIKGVYKLFKNNKITYQEFKELTDKDCERLKEQTIFALLYDNKITFQEFKALNDTNCKRLKNLNLSKLLYNNSITFEELKALTEVECRHLYEDSIFNLVYSNKISLQELRELSASRLINNLKVTAINALVLNGELSINRFKLLTDAELTNLVHDRIRPLLFNGILTFQRFEVLHASGLIEKIKGLDHATWFNIIKNNLDINEVLGLNKLVDVDNSSQSIASSGISFFATKLKEAASSLATVVNSLPSLNSNSTSNK</sequence>
<evidence type="ECO:0000313" key="2">
    <source>
        <dbReference type="Proteomes" id="UP000254968"/>
    </source>
</evidence>
<dbReference type="AlphaFoldDB" id="A0A378I6J8"/>
<organism evidence="1 2">
    <name type="scientific">Legionella beliardensis</name>
    <dbReference type="NCBI Taxonomy" id="91822"/>
    <lineage>
        <taxon>Bacteria</taxon>
        <taxon>Pseudomonadati</taxon>
        <taxon>Pseudomonadota</taxon>
        <taxon>Gammaproteobacteria</taxon>
        <taxon>Legionellales</taxon>
        <taxon>Legionellaceae</taxon>
        <taxon>Legionella</taxon>
    </lineage>
</organism>
<reference evidence="1 2" key="1">
    <citation type="submission" date="2018-06" db="EMBL/GenBank/DDBJ databases">
        <authorList>
            <consortium name="Pathogen Informatics"/>
            <person name="Doyle S."/>
        </authorList>
    </citation>
    <scope>NUCLEOTIDE SEQUENCE [LARGE SCALE GENOMIC DNA]</scope>
    <source>
        <strain evidence="1 2">NCTC13315</strain>
    </source>
</reference>
<proteinExistence type="predicted"/>
<dbReference type="EMBL" id="UGNV01000001">
    <property type="protein sequence ID" value="STX28084.1"/>
    <property type="molecule type" value="Genomic_DNA"/>
</dbReference>